<comment type="catalytic activity">
    <reaction evidence="8">
        <text>(6R)-10-formyltetrahydrofolate + 5-amino-1-(5-phospho-beta-D-ribosyl)imidazole-4-carboxamide = 5-formamido-1-(5-phospho-D-ribosyl)imidazole-4-carboxamide + (6S)-5,6,7,8-tetrahydrofolate</text>
        <dbReference type="Rhea" id="RHEA:22192"/>
        <dbReference type="ChEBI" id="CHEBI:57453"/>
        <dbReference type="ChEBI" id="CHEBI:58467"/>
        <dbReference type="ChEBI" id="CHEBI:58475"/>
        <dbReference type="ChEBI" id="CHEBI:195366"/>
        <dbReference type="EC" id="2.1.2.3"/>
    </reaction>
</comment>
<evidence type="ECO:0000259" key="9">
    <source>
        <dbReference type="PROSITE" id="PS51855"/>
    </source>
</evidence>
<dbReference type="Gene3D" id="3.40.140.20">
    <property type="match status" value="2"/>
</dbReference>
<dbReference type="InterPro" id="IPR011607">
    <property type="entry name" value="MGS-like_dom"/>
</dbReference>
<comment type="similarity">
    <text evidence="3 8">Belongs to the PurH family.</text>
</comment>
<protein>
    <recommendedName>
        <fullName evidence="8">Bifunctional purine biosynthesis protein PurH</fullName>
    </recommendedName>
    <domain>
        <recommendedName>
            <fullName evidence="8">Phosphoribosylaminoimidazolecarboxamide formyltransferase</fullName>
            <ecNumber evidence="8">2.1.2.3</ecNumber>
        </recommendedName>
        <alternativeName>
            <fullName evidence="8">AICAR transformylase</fullName>
        </alternativeName>
    </domain>
    <domain>
        <recommendedName>
            <fullName evidence="8">IMP cyclohydrolase</fullName>
            <ecNumber evidence="8">3.5.4.10</ecNumber>
        </recommendedName>
        <alternativeName>
            <fullName evidence="8">ATIC</fullName>
        </alternativeName>
        <alternativeName>
            <fullName evidence="8">IMP synthase</fullName>
        </alternativeName>
        <alternativeName>
            <fullName evidence="8">Inosinicase</fullName>
        </alternativeName>
    </domain>
</protein>
<dbReference type="Proteomes" id="UP000229263">
    <property type="component" value="Unassembled WGS sequence"/>
</dbReference>
<name>A0ABX4MU71_9MICC</name>
<dbReference type="EC" id="3.5.4.10" evidence="8"/>
<sequence>MSKTVLDKVAIRRALISVYDKTGLEELAAGLHAAGVQLVSTGSTAKKIAAAGIPVTEVEQVTGSPEMLDGRVKTLHPRIHGGILADRRVAEHMDTLSSMDIEQIDLVVVNLYPFVQTVASGASQDEVVEQIDIGGPAMVRSAAKNHAAVSIVVDPAFYPQVISAASEGGFDLKTRQRLAAKAYAHTAAYDTAVASWTASQFLDEDGDGVIDWPAYAGVALQRAEVLRYGENPHQQAALYVDEAAPAGIAQADQLHGKPMSYNNYVDADAALRAAYDFEKPAVAVIKHANPCGVAVASDGAADPIADAHRKAHATDPVSAFGGVIAANRTVTKEMAETVKGIFTEVVIAPDFEEEAVQILSAKKNIRLLALPDGYGRNKNEFRQVSGGMLVQAGDKIDAEGDNPANWTLAAGEAADAATLADLEFAWSAVRAAKSNAILLAKDGAAVGIGMGQVNRIDSCKLAVERANTLGVKVESGADAAGGAENATGASEQRAQGAVAASDAFFPFADGLQILIDAGVKAVVQPGGSVRDKEVIAAANEAGITMYFTGARHFFH</sequence>
<comment type="caution">
    <text evidence="10">The sequence shown here is derived from an EMBL/GenBank/DDBJ whole genome shotgun (WGS) entry which is preliminary data.</text>
</comment>
<dbReference type="HAMAP" id="MF_00139">
    <property type="entry name" value="PurH"/>
    <property type="match status" value="1"/>
</dbReference>
<dbReference type="SUPFAM" id="SSF52335">
    <property type="entry name" value="Methylglyoxal synthase-like"/>
    <property type="match status" value="1"/>
</dbReference>
<evidence type="ECO:0000313" key="11">
    <source>
        <dbReference type="Proteomes" id="UP000229263"/>
    </source>
</evidence>
<keyword evidence="5 8" id="KW-0658">Purine biosynthesis</keyword>
<evidence type="ECO:0000256" key="4">
    <source>
        <dbReference type="ARBA" id="ARBA00022679"/>
    </source>
</evidence>
<evidence type="ECO:0000256" key="3">
    <source>
        <dbReference type="ARBA" id="ARBA00007667"/>
    </source>
</evidence>
<evidence type="ECO:0000256" key="1">
    <source>
        <dbReference type="ARBA" id="ARBA00004844"/>
    </source>
</evidence>
<keyword evidence="6 8" id="KW-0378">Hydrolase</keyword>
<dbReference type="InterPro" id="IPR036914">
    <property type="entry name" value="MGS-like_dom_sf"/>
</dbReference>
<dbReference type="EC" id="2.1.2.3" evidence="8"/>
<evidence type="ECO:0000313" key="10">
    <source>
        <dbReference type="EMBL" id="PJJ42939.1"/>
    </source>
</evidence>
<dbReference type="PIRSF" id="PIRSF000414">
    <property type="entry name" value="AICARFT_IMPCHas"/>
    <property type="match status" value="1"/>
</dbReference>
<dbReference type="CDD" id="cd01421">
    <property type="entry name" value="IMPCH"/>
    <property type="match status" value="1"/>
</dbReference>
<evidence type="ECO:0000256" key="8">
    <source>
        <dbReference type="HAMAP-Rule" id="MF_00139"/>
    </source>
</evidence>
<accession>A0ABX4MU71</accession>
<keyword evidence="11" id="KW-1185">Reference proteome</keyword>
<dbReference type="Pfam" id="PF02142">
    <property type="entry name" value="MGS"/>
    <property type="match status" value="1"/>
</dbReference>
<dbReference type="NCBIfam" id="TIGR00355">
    <property type="entry name" value="purH"/>
    <property type="match status" value="1"/>
</dbReference>
<keyword evidence="4 8" id="KW-0808">Transferase</keyword>
<dbReference type="EMBL" id="PGEY01000001">
    <property type="protein sequence ID" value="PJJ42939.1"/>
    <property type="molecule type" value="Genomic_DNA"/>
</dbReference>
<feature type="domain" description="MGS-like" evidence="9">
    <location>
        <begin position="1"/>
        <end position="153"/>
    </location>
</feature>
<dbReference type="InterPro" id="IPR024051">
    <property type="entry name" value="AICAR_Tfase_dup_dom_sf"/>
</dbReference>
<comment type="domain">
    <text evidence="8">The IMP cyclohydrolase activity resides in the N-terminal region.</text>
</comment>
<comment type="catalytic activity">
    <reaction evidence="8">
        <text>IMP + H2O = 5-formamido-1-(5-phospho-D-ribosyl)imidazole-4-carboxamide</text>
        <dbReference type="Rhea" id="RHEA:18445"/>
        <dbReference type="ChEBI" id="CHEBI:15377"/>
        <dbReference type="ChEBI" id="CHEBI:58053"/>
        <dbReference type="ChEBI" id="CHEBI:58467"/>
        <dbReference type="EC" id="3.5.4.10"/>
    </reaction>
</comment>
<dbReference type="RefSeq" id="WP_066140066.1">
    <property type="nucleotide sequence ID" value="NZ_PGEY01000001.1"/>
</dbReference>
<reference evidence="10 11" key="1">
    <citation type="submission" date="2017-11" db="EMBL/GenBank/DDBJ databases">
        <title>Sequencing the genomes of 1000 actinobacteria strains.</title>
        <authorList>
            <person name="Klenk H.-P."/>
        </authorList>
    </citation>
    <scope>NUCLEOTIDE SEQUENCE [LARGE SCALE GENOMIC DNA]</scope>
    <source>
        <strain evidence="10 11">DSM 12798</strain>
    </source>
</reference>
<comment type="pathway">
    <text evidence="2 8">Purine metabolism; IMP biosynthesis via de novo pathway; 5-formamido-1-(5-phospho-D-ribosyl)imidazole-4-carboxamide from 5-amino-1-(5-phospho-D-ribosyl)imidazole-4-carboxamide (10-formyl THF route): step 1/1.</text>
</comment>
<dbReference type="InterPro" id="IPR016193">
    <property type="entry name" value="Cytidine_deaminase-like"/>
</dbReference>
<dbReference type="Pfam" id="PF01808">
    <property type="entry name" value="AICARFT_IMPCHas"/>
    <property type="match status" value="1"/>
</dbReference>
<evidence type="ECO:0000256" key="7">
    <source>
        <dbReference type="ARBA" id="ARBA00023268"/>
    </source>
</evidence>
<dbReference type="PANTHER" id="PTHR11692">
    <property type="entry name" value="BIFUNCTIONAL PURINE BIOSYNTHESIS PROTEIN PURH"/>
    <property type="match status" value="1"/>
</dbReference>
<gene>
    <name evidence="8" type="primary">purH</name>
    <name evidence="10" type="ORF">ATK23_0096</name>
</gene>
<dbReference type="SMART" id="SM00798">
    <property type="entry name" value="AICARFT_IMPCHas"/>
    <property type="match status" value="1"/>
</dbReference>
<proteinExistence type="inferred from homology"/>
<keyword evidence="7 8" id="KW-0511">Multifunctional enzyme</keyword>
<dbReference type="SUPFAM" id="SSF53927">
    <property type="entry name" value="Cytidine deaminase-like"/>
    <property type="match status" value="1"/>
</dbReference>
<dbReference type="Gene3D" id="3.40.50.1380">
    <property type="entry name" value="Methylglyoxal synthase-like domain"/>
    <property type="match status" value="1"/>
</dbReference>
<dbReference type="NCBIfam" id="NF002049">
    <property type="entry name" value="PRK00881.1"/>
    <property type="match status" value="1"/>
</dbReference>
<dbReference type="PANTHER" id="PTHR11692:SF0">
    <property type="entry name" value="BIFUNCTIONAL PURINE BIOSYNTHESIS PROTEIN ATIC"/>
    <property type="match status" value="1"/>
</dbReference>
<evidence type="ECO:0000256" key="6">
    <source>
        <dbReference type="ARBA" id="ARBA00022801"/>
    </source>
</evidence>
<dbReference type="SMART" id="SM00851">
    <property type="entry name" value="MGS"/>
    <property type="match status" value="1"/>
</dbReference>
<organism evidence="10 11">
    <name type="scientific">Glutamicibacter mysorens</name>
    <dbReference type="NCBI Taxonomy" id="257984"/>
    <lineage>
        <taxon>Bacteria</taxon>
        <taxon>Bacillati</taxon>
        <taxon>Actinomycetota</taxon>
        <taxon>Actinomycetes</taxon>
        <taxon>Micrococcales</taxon>
        <taxon>Micrococcaceae</taxon>
        <taxon>Glutamicibacter</taxon>
    </lineage>
</organism>
<evidence type="ECO:0000256" key="2">
    <source>
        <dbReference type="ARBA" id="ARBA00004954"/>
    </source>
</evidence>
<dbReference type="InterPro" id="IPR002695">
    <property type="entry name" value="PurH-like"/>
</dbReference>
<dbReference type="PROSITE" id="PS51855">
    <property type="entry name" value="MGS"/>
    <property type="match status" value="1"/>
</dbReference>
<comment type="pathway">
    <text evidence="1 8">Purine metabolism; IMP biosynthesis via de novo pathway; IMP from 5-formamido-1-(5-phospho-D-ribosyl)imidazole-4-carboxamide: step 1/1.</text>
</comment>
<evidence type="ECO:0000256" key="5">
    <source>
        <dbReference type="ARBA" id="ARBA00022755"/>
    </source>
</evidence>